<feature type="domain" description="PIN" evidence="8">
    <location>
        <begin position="6"/>
        <end position="152"/>
    </location>
</feature>
<reference evidence="9 10" key="1">
    <citation type="submission" date="2014-01" db="EMBL/GenBank/DDBJ databases">
        <title>Development of a Comparative Genomic Fingerprinting Assay for High Resolution Genotyping of Arcobacter butzleri.</title>
        <authorList>
            <person name="Webb A.L."/>
            <person name="Inglis G.D."/>
            <person name="Kruczkiewicz P."/>
            <person name="Selinger L.B."/>
            <person name="Taboada E.N."/>
        </authorList>
    </citation>
    <scope>NUCLEOTIDE SEQUENCE [LARGE SCALE GENOMIC DNA]</scope>
    <source>
        <strain evidence="9 10">L352</strain>
    </source>
</reference>
<dbReference type="Gene3D" id="3.40.50.1010">
    <property type="entry name" value="5'-nuclease"/>
    <property type="match status" value="1"/>
</dbReference>
<dbReference type="GO" id="GO:0005829">
    <property type="term" value="C:cytosol"/>
    <property type="evidence" value="ECO:0007669"/>
    <property type="project" value="TreeGrafter"/>
</dbReference>
<name>A0A837JF82_9BACT</name>
<dbReference type="InterPro" id="IPR027417">
    <property type="entry name" value="P-loop_NTPase"/>
</dbReference>
<evidence type="ECO:0000259" key="7">
    <source>
        <dbReference type="Pfam" id="PF02562"/>
    </source>
</evidence>
<comment type="similarity">
    <text evidence="2">Belongs to the PhoH family.</text>
</comment>
<evidence type="ECO:0000256" key="1">
    <source>
        <dbReference type="ARBA" id="ARBA00004496"/>
    </source>
</evidence>
<dbReference type="PANTHER" id="PTHR30473">
    <property type="entry name" value="PROTEIN PHOH"/>
    <property type="match status" value="1"/>
</dbReference>
<keyword evidence="3" id="KW-0963">Cytoplasm</keyword>
<comment type="subcellular location">
    <subcellularLocation>
        <location evidence="1">Cytoplasm</location>
    </subcellularLocation>
</comment>
<dbReference type="Proteomes" id="UP000035462">
    <property type="component" value="Unassembled WGS sequence"/>
</dbReference>
<dbReference type="GO" id="GO:0005524">
    <property type="term" value="F:ATP binding"/>
    <property type="evidence" value="ECO:0007669"/>
    <property type="project" value="UniProtKB-KW"/>
</dbReference>
<evidence type="ECO:0000256" key="2">
    <source>
        <dbReference type="ARBA" id="ARBA00010393"/>
    </source>
</evidence>
<feature type="domain" description="PhoH-like protein" evidence="7">
    <location>
        <begin position="231"/>
        <end position="464"/>
    </location>
</feature>
<dbReference type="InterPro" id="IPR003714">
    <property type="entry name" value="PhoH"/>
</dbReference>
<dbReference type="CDD" id="cd09883">
    <property type="entry name" value="PIN_VapC_PhoHL-ATPase"/>
    <property type="match status" value="1"/>
</dbReference>
<dbReference type="InterPro" id="IPR051451">
    <property type="entry name" value="PhoH2-like"/>
</dbReference>
<protein>
    <recommendedName>
        <fullName evidence="6">PhoH-like protein</fullName>
    </recommendedName>
</protein>
<organism evidence="9 10">
    <name type="scientific">Aliarcobacter butzleri L352</name>
    <dbReference type="NCBI Taxonomy" id="1447260"/>
    <lineage>
        <taxon>Bacteria</taxon>
        <taxon>Pseudomonadati</taxon>
        <taxon>Campylobacterota</taxon>
        <taxon>Epsilonproteobacteria</taxon>
        <taxon>Campylobacterales</taxon>
        <taxon>Arcobacteraceae</taxon>
        <taxon>Aliarcobacter</taxon>
    </lineage>
</organism>
<evidence type="ECO:0000256" key="4">
    <source>
        <dbReference type="ARBA" id="ARBA00022741"/>
    </source>
</evidence>
<evidence type="ECO:0000256" key="3">
    <source>
        <dbReference type="ARBA" id="ARBA00022490"/>
    </source>
</evidence>
<comment type="caution">
    <text evidence="9">The sequence shown here is derived from an EMBL/GenBank/DDBJ whole genome shotgun (WGS) entry which is preliminary data.</text>
</comment>
<proteinExistence type="inferred from homology"/>
<gene>
    <name evidence="9" type="ORF">AF77_01010</name>
</gene>
<evidence type="ECO:0000313" key="10">
    <source>
        <dbReference type="Proteomes" id="UP000035462"/>
    </source>
</evidence>
<dbReference type="SUPFAM" id="SSF52540">
    <property type="entry name" value="P-loop containing nucleoside triphosphate hydrolases"/>
    <property type="match status" value="1"/>
</dbReference>
<dbReference type="Pfam" id="PF13638">
    <property type="entry name" value="PIN_4"/>
    <property type="match status" value="1"/>
</dbReference>
<dbReference type="RefSeq" id="WP_046994274.1">
    <property type="nucleotide sequence ID" value="NZ_JAIT01000008.1"/>
</dbReference>
<evidence type="ECO:0000259" key="8">
    <source>
        <dbReference type="Pfam" id="PF13638"/>
    </source>
</evidence>
<dbReference type="EMBL" id="JAIT01000008">
    <property type="protein sequence ID" value="KLE06821.1"/>
    <property type="molecule type" value="Genomic_DNA"/>
</dbReference>
<accession>A0A837JF82</accession>
<dbReference type="Gene3D" id="3.40.50.300">
    <property type="entry name" value="P-loop containing nucleotide triphosphate hydrolases"/>
    <property type="match status" value="1"/>
</dbReference>
<dbReference type="InterPro" id="IPR002716">
    <property type="entry name" value="PIN_dom"/>
</dbReference>
<dbReference type="AlphaFoldDB" id="A0A837JF82"/>
<evidence type="ECO:0000256" key="6">
    <source>
        <dbReference type="ARBA" id="ARBA00039970"/>
    </source>
</evidence>
<keyword evidence="5" id="KW-0067">ATP-binding</keyword>
<sequence>MFDKYYVLDTNILLEDATNIYKLSQDGKNLIILAETVLDEIDTKKSGFDEINFQAREFARILEDSNIISSTKKDLYKIIRLKINNKDTVIDIISKDEYEINSKNVSLNIINDRKILEISTFANTYYKHKVEFISLDIMARTRAISLDIKTNSLLGKDKDIFDLDFIKYIDINFEDLEYLDDEEIIKFDKDYKPYNFSYCFKVKHSDQVLLANIQNKKIKLLDEVEVRDQVITPLNKEQLFFSDAIINHFYNVLIIEAKAGSGKTLLALSGALKLVRQKFFQKIIYIRNSIESLDKGEDVGYLPGLEEKFKIYNHPLMDSLDYIIRTEHKRKRNKKAPDLVFQQLDDSEVTARIEQMISNYGIETMWVGEMRGRTLSNSFIIIDEAQNMSNKTMQMVLSRIDSSCKVVILGSNKQIDNFYVNKYTNALTTLLKSTKNEDNLVNIFAIKLEKVLRGPITEWAEQIFSK</sequence>
<evidence type="ECO:0000256" key="5">
    <source>
        <dbReference type="ARBA" id="ARBA00022840"/>
    </source>
</evidence>
<dbReference type="PANTHER" id="PTHR30473:SF1">
    <property type="entry name" value="PHOH-LIKE PROTEIN"/>
    <property type="match status" value="1"/>
</dbReference>
<dbReference type="Pfam" id="PF02562">
    <property type="entry name" value="PhoH"/>
    <property type="match status" value="1"/>
</dbReference>
<evidence type="ECO:0000313" key="9">
    <source>
        <dbReference type="EMBL" id="KLE06821.1"/>
    </source>
</evidence>
<keyword evidence="4" id="KW-0547">Nucleotide-binding</keyword>